<dbReference type="RefSeq" id="XP_055897129.1">
    <property type="nucleotide sequence ID" value="XM_056041154.1"/>
</dbReference>
<evidence type="ECO:0000313" key="3">
    <source>
        <dbReference type="RefSeq" id="XP_055897129.1"/>
    </source>
</evidence>
<accession>A0A9W3BC13</accession>
<reference evidence="3" key="1">
    <citation type="submission" date="2025-08" db="UniProtKB">
        <authorList>
            <consortium name="RefSeq"/>
        </authorList>
    </citation>
    <scope>IDENTIFICATION</scope>
</reference>
<gene>
    <name evidence="3" type="primary">LOC106074759</name>
</gene>
<dbReference type="AlphaFoldDB" id="A0A9W3BC13"/>
<feature type="compositionally biased region" description="Basic and acidic residues" evidence="1">
    <location>
        <begin position="84"/>
        <end position="93"/>
    </location>
</feature>
<dbReference type="OrthoDB" id="10415320at2759"/>
<feature type="region of interest" description="Disordered" evidence="1">
    <location>
        <begin position="84"/>
        <end position="105"/>
    </location>
</feature>
<keyword evidence="2" id="KW-1185">Reference proteome</keyword>
<evidence type="ECO:0000256" key="1">
    <source>
        <dbReference type="SAM" id="MobiDB-lite"/>
    </source>
</evidence>
<organism evidence="2 3">
    <name type="scientific">Biomphalaria glabrata</name>
    <name type="common">Bloodfluke planorb</name>
    <name type="synonym">Freshwater snail</name>
    <dbReference type="NCBI Taxonomy" id="6526"/>
    <lineage>
        <taxon>Eukaryota</taxon>
        <taxon>Metazoa</taxon>
        <taxon>Spiralia</taxon>
        <taxon>Lophotrochozoa</taxon>
        <taxon>Mollusca</taxon>
        <taxon>Gastropoda</taxon>
        <taxon>Heterobranchia</taxon>
        <taxon>Euthyneura</taxon>
        <taxon>Panpulmonata</taxon>
        <taxon>Hygrophila</taxon>
        <taxon>Lymnaeoidea</taxon>
        <taxon>Planorbidae</taxon>
        <taxon>Biomphalaria</taxon>
    </lineage>
</organism>
<dbReference type="GeneID" id="106074759"/>
<name>A0A9W3BC13_BIOGL</name>
<evidence type="ECO:0000313" key="2">
    <source>
        <dbReference type="Proteomes" id="UP001165740"/>
    </source>
</evidence>
<proteinExistence type="predicted"/>
<sequence>MFKRASVSFINKSKYAQILHSQVAEKVSIGLLNCQRNFRFSRPTTSFGIKDSSKKWIIITGVGLAIISSGLKIKRLKAGDSGREENAGRRFYEETDEHDESLGEKDSEPLITETKINEIVLIDEVQTFCSNGTGILNVYHFHPVMNHRTTVREISPQPEDLQKNAIFPGKKEDQAIIKRITKEQYEKCTEDFSRSQIDDPKKFVFNNEQGTPLAISKIMHDAKPVKSPTKTLHQYEKQGGFEDAKNDLKYLSTQEIEVIKDVYLGGAGNTKLNARKNSTYPTDRTEYAPTLEIINKESRTKFRYLAEDKGATG</sequence>
<dbReference type="Proteomes" id="UP001165740">
    <property type="component" value="Chromosome 9"/>
</dbReference>
<protein>
    <submittedName>
        <fullName evidence="3">Uncharacterized protein LOC106074759 isoform X1</fullName>
    </submittedName>
</protein>